<feature type="region of interest" description="Disordered" evidence="2">
    <location>
        <begin position="387"/>
        <end position="418"/>
    </location>
</feature>
<evidence type="ECO:0000313" key="4">
    <source>
        <dbReference type="Proteomes" id="UP000578819"/>
    </source>
</evidence>
<accession>A0A7W7SQV7</accession>
<dbReference type="EMBL" id="JACHJW010000001">
    <property type="protein sequence ID" value="MBB4959290.1"/>
    <property type="molecule type" value="Genomic_DNA"/>
</dbReference>
<keyword evidence="4" id="KW-1185">Reference proteome</keyword>
<name>A0A7W7SQV7_9ACTN</name>
<dbReference type="AlphaFoldDB" id="A0A7W7SQV7"/>
<organism evidence="3 4">
    <name type="scientific">Micromonospora polyrhachis</name>
    <dbReference type="NCBI Taxonomy" id="1282883"/>
    <lineage>
        <taxon>Bacteria</taxon>
        <taxon>Bacillati</taxon>
        <taxon>Actinomycetota</taxon>
        <taxon>Actinomycetes</taxon>
        <taxon>Micromonosporales</taxon>
        <taxon>Micromonosporaceae</taxon>
        <taxon>Micromonospora</taxon>
    </lineage>
</organism>
<dbReference type="Gene3D" id="3.30.1540.10">
    <property type="entry name" value="formyl-coa transferase, domain 3"/>
    <property type="match status" value="1"/>
</dbReference>
<dbReference type="InterPro" id="IPR023606">
    <property type="entry name" value="CoA-Trfase_III_dom_1_sf"/>
</dbReference>
<dbReference type="PANTHER" id="PTHR48207:SF3">
    <property type="entry name" value="SUCCINATE--HYDROXYMETHYLGLUTARATE COA-TRANSFERASE"/>
    <property type="match status" value="1"/>
</dbReference>
<dbReference type="Gene3D" id="3.40.50.10540">
    <property type="entry name" value="Crotonobetainyl-coa:carnitine coa-transferase, domain 1"/>
    <property type="match status" value="1"/>
</dbReference>
<comment type="caution">
    <text evidence="3">The sequence shown here is derived from an EMBL/GenBank/DDBJ whole genome shotgun (WGS) entry which is preliminary data.</text>
</comment>
<dbReference type="GO" id="GO:0008410">
    <property type="term" value="F:CoA-transferase activity"/>
    <property type="evidence" value="ECO:0007669"/>
    <property type="project" value="TreeGrafter"/>
</dbReference>
<evidence type="ECO:0000313" key="3">
    <source>
        <dbReference type="EMBL" id="MBB4959290.1"/>
    </source>
</evidence>
<dbReference type="RefSeq" id="WP_184535245.1">
    <property type="nucleotide sequence ID" value="NZ_JACHJW010000001.1"/>
</dbReference>
<gene>
    <name evidence="3" type="ORF">FHR38_003023</name>
</gene>
<dbReference type="Pfam" id="PF02515">
    <property type="entry name" value="CoA_transf_3"/>
    <property type="match status" value="1"/>
</dbReference>
<evidence type="ECO:0000256" key="1">
    <source>
        <dbReference type="ARBA" id="ARBA00022679"/>
    </source>
</evidence>
<evidence type="ECO:0000256" key="2">
    <source>
        <dbReference type="SAM" id="MobiDB-lite"/>
    </source>
</evidence>
<keyword evidence="1 3" id="KW-0808">Transferase</keyword>
<dbReference type="InterPro" id="IPR044855">
    <property type="entry name" value="CoA-Trfase_III_dom3_sf"/>
</dbReference>
<proteinExistence type="predicted"/>
<dbReference type="SUPFAM" id="SSF89796">
    <property type="entry name" value="CoA-transferase family III (CaiB/BaiF)"/>
    <property type="match status" value="1"/>
</dbReference>
<dbReference type="InterPro" id="IPR050483">
    <property type="entry name" value="CoA-transferase_III_domain"/>
</dbReference>
<sequence>MSALNGVLVADFSRVLAGPYATMLLADLGADVVKVERPGKGDDTRSWGPPYDADGTATYYLAVNRNKRSITLDLTSPDDLAAARELAYRADVIVQNFRPGTMERYGLGYADIAAVNPGAVYCSVTGFGSGAGADRPGYDLLVQAVGGLMSVTGAQPGEPVKAGVAVVDVITGLHATIGILAALRHRDATGEGQHVEVSLLSSLLSALVNQASGYVAAGVVPGILGNAHPSVVPYQLLPTADRPLAVAVGTDAQFAALCGVLDVPALAVDPRYLTNADRVRHREPLIATLRERTALRPADELAAALSAVGVPCGPVNDLAGAFDLATELGLSPVVEIDGPDRTLPARQVANPITLSSTPAGYHRPPPRLGEHTTDVLDWLAATRRTVPTSRAAAPAAQATPSAQAAPSAQATPSSMEST</sequence>
<dbReference type="Proteomes" id="UP000578819">
    <property type="component" value="Unassembled WGS sequence"/>
</dbReference>
<dbReference type="InterPro" id="IPR003673">
    <property type="entry name" value="CoA-Trfase_fam_III"/>
</dbReference>
<protein>
    <submittedName>
        <fullName evidence="3">Crotonobetainyl-CoA:carnitine CoA-transferase CaiB-like acyl-CoA transferase</fullName>
    </submittedName>
</protein>
<dbReference type="PANTHER" id="PTHR48207">
    <property type="entry name" value="SUCCINATE--HYDROXYMETHYLGLUTARATE COA-TRANSFERASE"/>
    <property type="match status" value="1"/>
</dbReference>
<reference evidence="3 4" key="1">
    <citation type="submission" date="2020-08" db="EMBL/GenBank/DDBJ databases">
        <title>Sequencing the genomes of 1000 actinobacteria strains.</title>
        <authorList>
            <person name="Klenk H.-P."/>
        </authorList>
    </citation>
    <scope>NUCLEOTIDE SEQUENCE [LARGE SCALE GENOMIC DNA]</scope>
    <source>
        <strain evidence="3 4">DSM 45886</strain>
    </source>
</reference>